<dbReference type="Proteomes" id="UP000003107">
    <property type="component" value="Unassembled WGS sequence"/>
</dbReference>
<gene>
    <name evidence="1" type="ORF">CAMSH0001_1547</name>
</gene>
<accession>C6RCW2</accession>
<proteinExistence type="predicted"/>
<organism evidence="1 2">
    <name type="scientific">Campylobacter showae RM3277</name>
    <dbReference type="NCBI Taxonomy" id="553219"/>
    <lineage>
        <taxon>Bacteria</taxon>
        <taxon>Pseudomonadati</taxon>
        <taxon>Campylobacterota</taxon>
        <taxon>Epsilonproteobacteria</taxon>
        <taxon>Campylobacterales</taxon>
        <taxon>Campylobacteraceae</taxon>
        <taxon>Campylobacter</taxon>
    </lineage>
</organism>
<keyword evidence="2" id="KW-1185">Reference proteome</keyword>
<protein>
    <submittedName>
        <fullName evidence="1">Uncharacterized protein</fullName>
    </submittedName>
</protein>
<evidence type="ECO:0000313" key="1">
    <source>
        <dbReference type="EMBL" id="EET80820.1"/>
    </source>
</evidence>
<comment type="caution">
    <text evidence="1">The sequence shown here is derived from an EMBL/GenBank/DDBJ whole genome shotgun (WGS) entry which is preliminary data.</text>
</comment>
<dbReference type="EMBL" id="ACVQ01000003">
    <property type="protein sequence ID" value="EET80820.1"/>
    <property type="molecule type" value="Genomic_DNA"/>
</dbReference>
<evidence type="ECO:0000313" key="2">
    <source>
        <dbReference type="Proteomes" id="UP000003107"/>
    </source>
</evidence>
<sequence length="39" mass="4360">MILKVVQKILIKTRHIACGAKILQNLGKALTRQAVKFLT</sequence>
<dbReference type="AlphaFoldDB" id="C6RCW2"/>
<name>C6RCW2_9BACT</name>
<reference evidence="1 2" key="1">
    <citation type="submission" date="2009-07" db="EMBL/GenBank/DDBJ databases">
        <authorList>
            <person name="Madupu R."/>
            <person name="Sebastian Y."/>
            <person name="Durkin A.S."/>
            <person name="Torralba M."/>
            <person name="Methe B."/>
            <person name="Sutton G.G."/>
            <person name="Strausberg R.L."/>
            <person name="Nelson K.E."/>
        </authorList>
    </citation>
    <scope>NUCLEOTIDE SEQUENCE [LARGE SCALE GENOMIC DNA]</scope>
    <source>
        <strain evidence="1 2">RM3277</strain>
    </source>
</reference>